<evidence type="ECO:0000313" key="4">
    <source>
        <dbReference type="EMBL" id="SUZ71535.1"/>
    </source>
</evidence>
<dbReference type="GO" id="GO:0005829">
    <property type="term" value="C:cytosol"/>
    <property type="evidence" value="ECO:0007669"/>
    <property type="project" value="TreeGrafter"/>
</dbReference>
<evidence type="ECO:0008006" key="5">
    <source>
        <dbReference type="Google" id="ProtNLM"/>
    </source>
</evidence>
<dbReference type="GO" id="GO:0005524">
    <property type="term" value="F:ATP binding"/>
    <property type="evidence" value="ECO:0007669"/>
    <property type="project" value="InterPro"/>
</dbReference>
<name>A0A381PWY5_9ZZZZ</name>
<dbReference type="Pfam" id="PF02685">
    <property type="entry name" value="Glucokinase"/>
    <property type="match status" value="1"/>
</dbReference>
<dbReference type="SUPFAM" id="SSF53067">
    <property type="entry name" value="Actin-like ATPase domain"/>
    <property type="match status" value="1"/>
</dbReference>
<dbReference type="GO" id="GO:0004340">
    <property type="term" value="F:glucokinase activity"/>
    <property type="evidence" value="ECO:0007669"/>
    <property type="project" value="InterPro"/>
</dbReference>
<dbReference type="Gene3D" id="3.30.420.40">
    <property type="match status" value="1"/>
</dbReference>
<accession>A0A381PWY5</accession>
<dbReference type="InterPro" id="IPR003836">
    <property type="entry name" value="Glucokinase"/>
</dbReference>
<dbReference type="GO" id="GO:0005536">
    <property type="term" value="F:D-glucose binding"/>
    <property type="evidence" value="ECO:0007669"/>
    <property type="project" value="InterPro"/>
</dbReference>
<dbReference type="Gene3D" id="3.40.367.20">
    <property type="match status" value="1"/>
</dbReference>
<keyword evidence="2" id="KW-0418">Kinase</keyword>
<dbReference type="AlphaFoldDB" id="A0A381PWY5"/>
<keyword evidence="3" id="KW-0472">Membrane</keyword>
<evidence type="ECO:0000256" key="1">
    <source>
        <dbReference type="ARBA" id="ARBA00022679"/>
    </source>
</evidence>
<dbReference type="CDD" id="cd24008">
    <property type="entry name" value="ASKHA_NBD_GLK"/>
    <property type="match status" value="1"/>
</dbReference>
<dbReference type="PANTHER" id="PTHR47690:SF1">
    <property type="entry name" value="GLUCOKINASE"/>
    <property type="match status" value="1"/>
</dbReference>
<dbReference type="EMBL" id="UINC01001125">
    <property type="protein sequence ID" value="SUZ71535.1"/>
    <property type="molecule type" value="Genomic_DNA"/>
</dbReference>
<keyword evidence="3" id="KW-1133">Transmembrane helix</keyword>
<evidence type="ECO:0000256" key="3">
    <source>
        <dbReference type="SAM" id="Phobius"/>
    </source>
</evidence>
<dbReference type="InterPro" id="IPR043129">
    <property type="entry name" value="ATPase_NBD"/>
</dbReference>
<dbReference type="PANTHER" id="PTHR47690">
    <property type="entry name" value="GLUCOKINASE"/>
    <property type="match status" value="1"/>
</dbReference>
<keyword evidence="3" id="KW-0812">Transmembrane</keyword>
<gene>
    <name evidence="4" type="ORF">METZ01_LOCUS24389</name>
</gene>
<reference evidence="4" key="1">
    <citation type="submission" date="2018-05" db="EMBL/GenBank/DDBJ databases">
        <authorList>
            <person name="Lanie J.A."/>
            <person name="Ng W.-L."/>
            <person name="Kazmierczak K.M."/>
            <person name="Andrzejewski T.M."/>
            <person name="Davidsen T.M."/>
            <person name="Wayne K.J."/>
            <person name="Tettelin H."/>
            <person name="Glass J.I."/>
            <person name="Rusch D."/>
            <person name="Podicherti R."/>
            <person name="Tsui H.-C.T."/>
            <person name="Winkler M.E."/>
        </authorList>
    </citation>
    <scope>NUCLEOTIDE SEQUENCE</scope>
</reference>
<evidence type="ECO:0000256" key="2">
    <source>
        <dbReference type="ARBA" id="ARBA00022777"/>
    </source>
</evidence>
<proteinExistence type="predicted"/>
<organism evidence="4">
    <name type="scientific">marine metagenome</name>
    <dbReference type="NCBI Taxonomy" id="408172"/>
    <lineage>
        <taxon>unclassified sequences</taxon>
        <taxon>metagenomes</taxon>
        <taxon>ecological metagenomes</taxon>
    </lineage>
</organism>
<keyword evidence="1" id="KW-0808">Transferase</keyword>
<protein>
    <recommendedName>
        <fullName evidence="5">Glucokinase</fullName>
    </recommendedName>
</protein>
<feature type="transmembrane region" description="Helical" evidence="3">
    <location>
        <begin position="221"/>
        <end position="245"/>
    </location>
</feature>
<dbReference type="InterPro" id="IPR050201">
    <property type="entry name" value="Bacterial_glucokinase"/>
</dbReference>
<sequence length="301" mass="32997">MIAEFGGTNARLGVTVNGSSLAESKQYLLSDFTSIEALFDKYFEEINQVVSKGIIGVAAPVIEDEIRFTNNDIKFNQNALKNKMFPKGLMVLNDLELQAYAIEGLSNDEIIRIGQVKEEKKGSKVLISPGTGLGLAGVVDTKVIFTEGGHLNIPPDSPELEDLLNKFREDKRRPPTFEDLLSGKGIKFIFQSLDGSSVIQYSNEQILANKDNPVCIKTRKLILYLLAIYCKYIALIWGATSGVFLSGSIANTLLKPEDLDTFRTHFESSATMQDLLKIMPVSLIKDTNLGSKGGLILASKG</sequence>
<dbReference type="GO" id="GO:0006096">
    <property type="term" value="P:glycolytic process"/>
    <property type="evidence" value="ECO:0007669"/>
    <property type="project" value="InterPro"/>
</dbReference>